<dbReference type="Pfam" id="PF07992">
    <property type="entry name" value="Pyr_redox_2"/>
    <property type="match status" value="1"/>
</dbReference>
<dbReference type="AlphaFoldDB" id="A0A0C9VU50"/>
<evidence type="ECO:0000256" key="3">
    <source>
        <dbReference type="ARBA" id="ARBA00022827"/>
    </source>
</evidence>
<evidence type="ECO:0000313" key="7">
    <source>
        <dbReference type="Proteomes" id="UP000054279"/>
    </source>
</evidence>
<dbReference type="PANTHER" id="PTHR43735">
    <property type="entry name" value="APOPTOSIS-INDUCING FACTOR 1"/>
    <property type="match status" value="1"/>
</dbReference>
<dbReference type="HOGENOM" id="CLU_019845_2_0_1"/>
<dbReference type="GO" id="GO:0005737">
    <property type="term" value="C:cytoplasm"/>
    <property type="evidence" value="ECO:0007669"/>
    <property type="project" value="TreeGrafter"/>
</dbReference>
<keyword evidence="3" id="KW-0274">FAD</keyword>
<keyword evidence="7" id="KW-1185">Reference proteome</keyword>
<name>A0A0C9VU50_SPHS4</name>
<evidence type="ECO:0000256" key="4">
    <source>
        <dbReference type="ARBA" id="ARBA00023002"/>
    </source>
</evidence>
<proteinExistence type="inferred from homology"/>
<dbReference type="Gene3D" id="3.50.50.100">
    <property type="match status" value="1"/>
</dbReference>
<dbReference type="GO" id="GO:0050660">
    <property type="term" value="F:flavin adenine dinucleotide binding"/>
    <property type="evidence" value="ECO:0007669"/>
    <property type="project" value="TreeGrafter"/>
</dbReference>
<dbReference type="GO" id="GO:0004174">
    <property type="term" value="F:electron-transferring-flavoprotein dehydrogenase activity"/>
    <property type="evidence" value="ECO:0007669"/>
    <property type="project" value="TreeGrafter"/>
</dbReference>
<dbReference type="OrthoDB" id="202203at2759"/>
<keyword evidence="4" id="KW-0560">Oxidoreductase</keyword>
<feature type="domain" description="FAD/NAD(P)-binding" evidence="5">
    <location>
        <begin position="48"/>
        <end position="258"/>
    </location>
</feature>
<organism evidence="6 7">
    <name type="scientific">Sphaerobolus stellatus (strain SS14)</name>
    <dbReference type="NCBI Taxonomy" id="990650"/>
    <lineage>
        <taxon>Eukaryota</taxon>
        <taxon>Fungi</taxon>
        <taxon>Dikarya</taxon>
        <taxon>Basidiomycota</taxon>
        <taxon>Agaricomycotina</taxon>
        <taxon>Agaricomycetes</taxon>
        <taxon>Phallomycetidae</taxon>
        <taxon>Geastrales</taxon>
        <taxon>Sphaerobolaceae</taxon>
        <taxon>Sphaerobolus</taxon>
    </lineage>
</organism>
<comment type="similarity">
    <text evidence="1">Belongs to the FAD-dependent oxidoreductase family.</text>
</comment>
<dbReference type="PRINTS" id="PR00411">
    <property type="entry name" value="PNDRDTASEI"/>
</dbReference>
<dbReference type="InterPro" id="IPR036188">
    <property type="entry name" value="FAD/NAD-bd_sf"/>
</dbReference>
<keyword evidence="2" id="KW-0285">Flavoprotein</keyword>
<dbReference type="SUPFAM" id="SSF51905">
    <property type="entry name" value="FAD/NAD(P)-binding domain"/>
    <property type="match status" value="1"/>
</dbReference>
<evidence type="ECO:0000256" key="2">
    <source>
        <dbReference type="ARBA" id="ARBA00022630"/>
    </source>
</evidence>
<accession>A0A0C9VU50</accession>
<evidence type="ECO:0000259" key="5">
    <source>
        <dbReference type="Pfam" id="PF07992"/>
    </source>
</evidence>
<evidence type="ECO:0000313" key="6">
    <source>
        <dbReference type="EMBL" id="KIJ42085.1"/>
    </source>
</evidence>
<gene>
    <name evidence="6" type="ORF">M422DRAFT_171420</name>
</gene>
<evidence type="ECO:0000256" key="1">
    <source>
        <dbReference type="ARBA" id="ARBA00006442"/>
    </source>
</evidence>
<dbReference type="Proteomes" id="UP000054279">
    <property type="component" value="Unassembled WGS sequence"/>
</dbReference>
<dbReference type="PANTHER" id="PTHR43735:SF3">
    <property type="entry name" value="FERROPTOSIS SUPPRESSOR PROTEIN 1"/>
    <property type="match status" value="1"/>
</dbReference>
<sequence length="340" mass="37278">MTLITKHDEYQHFPATVRAVVTDEGHLEDSVFIPYDKIFPQGKGRVLKGTVTAIESDGKDKGGRVVLESGDKVAYDALVLSTGNTWAGTISDFPPEKEKNLQFINDSRSKIKTAKTIAIAGGGSVGAELAGEIKEFYPEKHVILVHGPPKLLNDVYPDRFRDNVAHRLKAKNVILILGDYIDNLDDPRARTRKGVSLNADLILTAFGGRANNDWVGQSLGETVLSKTGFVKVKPTLQVQGHNNIFAMGDMIDWAEQKQSFKAKQHASVVATNILPVLEGQVSKKEYKSMGEAMIVTNGTRGGSVYFGFLFGLRLGDFFARLFKSKELIISMTRASLGYTS</sequence>
<dbReference type="EMBL" id="KN837132">
    <property type="protein sequence ID" value="KIJ42085.1"/>
    <property type="molecule type" value="Genomic_DNA"/>
</dbReference>
<reference evidence="6 7" key="1">
    <citation type="submission" date="2014-06" db="EMBL/GenBank/DDBJ databases">
        <title>Evolutionary Origins and Diversification of the Mycorrhizal Mutualists.</title>
        <authorList>
            <consortium name="DOE Joint Genome Institute"/>
            <consortium name="Mycorrhizal Genomics Consortium"/>
            <person name="Kohler A."/>
            <person name="Kuo A."/>
            <person name="Nagy L.G."/>
            <person name="Floudas D."/>
            <person name="Copeland A."/>
            <person name="Barry K.W."/>
            <person name="Cichocki N."/>
            <person name="Veneault-Fourrey C."/>
            <person name="LaButti K."/>
            <person name="Lindquist E.A."/>
            <person name="Lipzen A."/>
            <person name="Lundell T."/>
            <person name="Morin E."/>
            <person name="Murat C."/>
            <person name="Riley R."/>
            <person name="Ohm R."/>
            <person name="Sun H."/>
            <person name="Tunlid A."/>
            <person name="Henrissat B."/>
            <person name="Grigoriev I.V."/>
            <person name="Hibbett D.S."/>
            <person name="Martin F."/>
        </authorList>
    </citation>
    <scope>NUCLEOTIDE SEQUENCE [LARGE SCALE GENOMIC DNA]</scope>
    <source>
        <strain evidence="6 7">SS14</strain>
    </source>
</reference>
<dbReference type="InterPro" id="IPR023753">
    <property type="entry name" value="FAD/NAD-binding_dom"/>
</dbReference>
<protein>
    <recommendedName>
        <fullName evidence="5">FAD/NAD(P)-binding domain-containing protein</fullName>
    </recommendedName>
</protein>